<keyword evidence="3" id="KW-0862">Zinc</keyword>
<evidence type="ECO:0000256" key="3">
    <source>
        <dbReference type="ARBA" id="ARBA00022833"/>
    </source>
</evidence>
<evidence type="ECO:0000259" key="5">
    <source>
        <dbReference type="PROSITE" id="PS51999"/>
    </source>
</evidence>
<proteinExistence type="predicted"/>
<organism evidence="6">
    <name type="scientific">Aegilops tauschii</name>
    <name type="common">Tausch's goatgrass</name>
    <name type="synonym">Aegilops squarrosa</name>
    <dbReference type="NCBI Taxonomy" id="37682"/>
    <lineage>
        <taxon>Eukaryota</taxon>
        <taxon>Viridiplantae</taxon>
        <taxon>Streptophyta</taxon>
        <taxon>Embryophyta</taxon>
        <taxon>Tracheophyta</taxon>
        <taxon>Spermatophyta</taxon>
        <taxon>Magnoliopsida</taxon>
        <taxon>Liliopsida</taxon>
        <taxon>Poales</taxon>
        <taxon>Poaceae</taxon>
        <taxon>BOP clade</taxon>
        <taxon>Pooideae</taxon>
        <taxon>Triticodae</taxon>
        <taxon>Triticeae</taxon>
        <taxon>Triticinae</taxon>
        <taxon>Aegilops</taxon>
    </lineage>
</organism>
<protein>
    <recommendedName>
        <fullName evidence="5">GRF-type domain-containing protein</fullName>
    </recommendedName>
</protein>
<dbReference type="GO" id="GO:0008270">
    <property type="term" value="F:zinc ion binding"/>
    <property type="evidence" value="ECO:0007669"/>
    <property type="project" value="UniProtKB-KW"/>
</dbReference>
<dbReference type="PANTHER" id="PTHR48240:SF2">
    <property type="entry name" value="GENOME ASSEMBLY, CHROMOSOME: II"/>
    <property type="match status" value="1"/>
</dbReference>
<reference evidence="6" key="1">
    <citation type="submission" date="2015-06" db="UniProtKB">
        <authorList>
            <consortium name="EnsemblPlants"/>
        </authorList>
    </citation>
    <scope>IDENTIFICATION</scope>
</reference>
<dbReference type="InterPro" id="IPR010666">
    <property type="entry name" value="Znf_GRF"/>
</dbReference>
<keyword evidence="1" id="KW-0479">Metal-binding</keyword>
<dbReference type="EnsemblPlants" id="EMT16622">
    <property type="protein sequence ID" value="EMT16622"/>
    <property type="gene ID" value="F775_03871"/>
</dbReference>
<evidence type="ECO:0000256" key="1">
    <source>
        <dbReference type="ARBA" id="ARBA00022723"/>
    </source>
</evidence>
<keyword evidence="2 4" id="KW-0863">Zinc-finger</keyword>
<feature type="domain" description="GRF-type" evidence="5">
    <location>
        <begin position="61"/>
        <end position="109"/>
    </location>
</feature>
<name>R7W609_AEGTA</name>
<dbReference type="AlphaFoldDB" id="R7W609"/>
<evidence type="ECO:0000256" key="2">
    <source>
        <dbReference type="ARBA" id="ARBA00022771"/>
    </source>
</evidence>
<dbReference type="PANTHER" id="PTHR48240">
    <property type="entry name" value="GRF-TYPE DOMAIN-CONTAINING PROTEIN"/>
    <property type="match status" value="1"/>
</dbReference>
<accession>R7W609</accession>
<evidence type="ECO:0000256" key="4">
    <source>
        <dbReference type="PROSITE-ProRule" id="PRU01343"/>
    </source>
</evidence>
<sequence>MSPSQPTPHCLPFPLPLSPTLFFLFSGNEACRRRVMSSSTSASRQSWPHYGPVPLTRCPDCPRMEPLKHLTCVKEENGNRGREFVKCLSKPQPGQVLNKCGHFKWLDEYVERLKFDASTQELNFNFGGQLGVEHTSHLVDRADPMMDSAELKCELKKMGKQLKQLIDLKQQANMMAGAFYCYVIAMGFFYLMFINR</sequence>
<evidence type="ECO:0000313" key="6">
    <source>
        <dbReference type="EnsemblPlants" id="EMT16622"/>
    </source>
</evidence>
<dbReference type="PROSITE" id="PS51999">
    <property type="entry name" value="ZF_GRF"/>
    <property type="match status" value="1"/>
</dbReference>